<proteinExistence type="predicted"/>
<keyword evidence="2" id="KW-1185">Reference proteome</keyword>
<gene>
    <name evidence="1" type="ORF">SAMN03080618_00846</name>
</gene>
<dbReference type="RefSeq" id="WP_091519027.1">
    <property type="nucleotide sequence ID" value="NZ_FORF01000004.1"/>
</dbReference>
<dbReference type="Proteomes" id="UP000242763">
    <property type="component" value="Unassembled WGS sequence"/>
</dbReference>
<accession>A0A1I3JHD5</accession>
<dbReference type="STRING" id="1121003.SAMN03080618_00846"/>
<sequence>MIFHSPELARFQEQIRLFEKAQESLLAPFKTAMATLPESEPLPTLADIAAAICPAAPAIQINIFINKEDCQ</sequence>
<dbReference type="AlphaFoldDB" id="A0A1I3JHD5"/>
<evidence type="ECO:0000313" key="2">
    <source>
        <dbReference type="Proteomes" id="UP000242763"/>
    </source>
</evidence>
<protein>
    <submittedName>
        <fullName evidence="1">Uncharacterized protein</fullName>
    </submittedName>
</protein>
<dbReference type="EMBL" id="FORF01000004">
    <property type="protein sequence ID" value="SFI59325.1"/>
    <property type="molecule type" value="Genomic_DNA"/>
</dbReference>
<organism evidence="1 2">
    <name type="scientific">Aquamicrobium aerolatum DSM 21857</name>
    <dbReference type="NCBI Taxonomy" id="1121003"/>
    <lineage>
        <taxon>Bacteria</taxon>
        <taxon>Pseudomonadati</taxon>
        <taxon>Pseudomonadota</taxon>
        <taxon>Alphaproteobacteria</taxon>
        <taxon>Hyphomicrobiales</taxon>
        <taxon>Phyllobacteriaceae</taxon>
        <taxon>Aerobium</taxon>
    </lineage>
</organism>
<reference evidence="2" key="1">
    <citation type="submission" date="2016-10" db="EMBL/GenBank/DDBJ databases">
        <authorList>
            <person name="Varghese N."/>
            <person name="Submissions S."/>
        </authorList>
    </citation>
    <scope>NUCLEOTIDE SEQUENCE [LARGE SCALE GENOMIC DNA]</scope>
    <source>
        <strain evidence="2">DSM 21857</strain>
    </source>
</reference>
<evidence type="ECO:0000313" key="1">
    <source>
        <dbReference type="EMBL" id="SFI59325.1"/>
    </source>
</evidence>
<name>A0A1I3JHD5_9HYPH</name>